<evidence type="ECO:0000256" key="17">
    <source>
        <dbReference type="SAM" id="MobiDB-lite"/>
    </source>
</evidence>
<dbReference type="PROSITE" id="PS00107">
    <property type="entry name" value="PROTEIN_KINASE_ATP"/>
    <property type="match status" value="1"/>
</dbReference>
<dbReference type="PROSITE" id="PS50001">
    <property type="entry name" value="SH2"/>
    <property type="match status" value="1"/>
</dbReference>
<evidence type="ECO:0000259" key="20">
    <source>
        <dbReference type="PROSITE" id="PS51741"/>
    </source>
</evidence>
<evidence type="ECO:0000256" key="1">
    <source>
        <dbReference type="ARBA" id="ARBA00022553"/>
    </source>
</evidence>
<dbReference type="GO" id="GO:0005524">
    <property type="term" value="F:ATP binding"/>
    <property type="evidence" value="ECO:0007669"/>
    <property type="project" value="UniProtKB-UniRule"/>
</dbReference>
<keyword evidence="2 10" id="KW-0808">Transferase</keyword>
<dbReference type="InterPro" id="IPR050198">
    <property type="entry name" value="Non-receptor_tyrosine_kinases"/>
</dbReference>
<dbReference type="InterPro" id="IPR000980">
    <property type="entry name" value="SH2"/>
</dbReference>
<keyword evidence="3" id="KW-0519">Myristate</keyword>
<gene>
    <name evidence="21" type="ORF">GSONMT00032867001</name>
</gene>
<dbReference type="InterPro" id="IPR000719">
    <property type="entry name" value="Prot_kinase_dom"/>
</dbReference>
<keyword evidence="10" id="KW-0206">Cytoskeleton</keyword>
<dbReference type="EMBL" id="FR905084">
    <property type="protein sequence ID" value="CDQ75813.1"/>
    <property type="molecule type" value="Genomic_DNA"/>
</dbReference>
<evidence type="ECO:0000259" key="18">
    <source>
        <dbReference type="PROSITE" id="PS50001"/>
    </source>
</evidence>
<feature type="domain" description="F-BAR" evidence="20">
    <location>
        <begin position="1"/>
        <end position="165"/>
    </location>
</feature>
<dbReference type="FunFam" id="3.30.505.10:FF:000020">
    <property type="entry name" value="Tyrosine-protein kinase"/>
    <property type="match status" value="1"/>
</dbReference>
<comment type="subcellular location">
    <subcellularLocation>
        <location evidence="10">Cytoplasm</location>
        <location evidence="10">Cytoskeleton</location>
    </subcellularLocation>
</comment>
<dbReference type="InterPro" id="IPR017441">
    <property type="entry name" value="Protein_kinase_ATP_BS"/>
</dbReference>
<feature type="binding site" evidence="12 15">
    <location>
        <position position="499"/>
    </location>
    <ligand>
        <name>ATP</name>
        <dbReference type="ChEBI" id="CHEBI:30616"/>
    </ligand>
</feature>
<feature type="active site" description="Proton acceptor" evidence="11">
    <location>
        <position position="592"/>
    </location>
</feature>
<keyword evidence="7 14" id="KW-0175">Coiled coil</keyword>
<dbReference type="InterPro" id="IPR001245">
    <property type="entry name" value="Ser-Thr/Tyr_kinase_cat_dom"/>
</dbReference>
<evidence type="ECO:0000256" key="6">
    <source>
        <dbReference type="ARBA" id="ARBA00022840"/>
    </source>
</evidence>
<organism evidence="21 22">
    <name type="scientific">Oncorhynchus mykiss</name>
    <name type="common">Rainbow trout</name>
    <name type="synonym">Salmo gairdneri</name>
    <dbReference type="NCBI Taxonomy" id="8022"/>
    <lineage>
        <taxon>Eukaryota</taxon>
        <taxon>Metazoa</taxon>
        <taxon>Chordata</taxon>
        <taxon>Craniata</taxon>
        <taxon>Vertebrata</taxon>
        <taxon>Euteleostomi</taxon>
        <taxon>Actinopterygii</taxon>
        <taxon>Neopterygii</taxon>
        <taxon>Teleostei</taxon>
        <taxon>Protacanthopterygii</taxon>
        <taxon>Salmoniformes</taxon>
        <taxon>Salmonidae</taxon>
        <taxon>Salmoninae</taxon>
        <taxon>Oncorhynchus</taxon>
    </lineage>
</organism>
<dbReference type="InterPro" id="IPR031160">
    <property type="entry name" value="F_BAR_dom"/>
</dbReference>
<dbReference type="PROSITE" id="PS00109">
    <property type="entry name" value="PROTEIN_KINASE_TYR"/>
    <property type="match status" value="1"/>
</dbReference>
<dbReference type="InterPro" id="IPR016250">
    <property type="entry name" value="Tyr-prot_kinase_Fes/Fps"/>
</dbReference>
<comment type="catalytic activity">
    <reaction evidence="9 10">
        <text>L-tyrosyl-[protein] + ATP = O-phospho-L-tyrosyl-[protein] + ADP + H(+)</text>
        <dbReference type="Rhea" id="RHEA:10596"/>
        <dbReference type="Rhea" id="RHEA-COMP:10136"/>
        <dbReference type="Rhea" id="RHEA-COMP:20101"/>
        <dbReference type="ChEBI" id="CHEBI:15378"/>
        <dbReference type="ChEBI" id="CHEBI:30616"/>
        <dbReference type="ChEBI" id="CHEBI:46858"/>
        <dbReference type="ChEBI" id="CHEBI:61978"/>
        <dbReference type="ChEBI" id="CHEBI:456216"/>
        <dbReference type="EC" id="2.7.10.2"/>
    </reaction>
</comment>
<evidence type="ECO:0000256" key="9">
    <source>
        <dbReference type="ARBA" id="ARBA00051245"/>
    </source>
</evidence>
<feature type="coiled-coil region" evidence="16">
    <location>
        <begin position="229"/>
        <end position="256"/>
    </location>
</feature>
<dbReference type="SUPFAM" id="SSF103657">
    <property type="entry name" value="BAR/IMD domain-like"/>
    <property type="match status" value="1"/>
</dbReference>
<comment type="similarity">
    <text evidence="10">Belongs to the protein kinase superfamily. Tyr protein kinase family. Fes/fps subfamily.</text>
</comment>
<dbReference type="PRINTS" id="PR00401">
    <property type="entry name" value="SH2DOMAIN"/>
</dbReference>
<keyword evidence="8 10" id="KW-0829">Tyrosine-protein kinase</keyword>
<dbReference type="SUPFAM" id="SSF56112">
    <property type="entry name" value="Protein kinase-like (PK-like)"/>
    <property type="match status" value="1"/>
</dbReference>
<dbReference type="AlphaFoldDB" id="A0A060X881"/>
<sequence length="687" mass="77783">MIIIICGLSYKSSLSLPTSQVTKSDLEKLKGTYRQLTKDAHSAKEKYRDAMVKDKPAVQHLLGLFSGKEPEKARERYDKATMKLHNLHNQYVLAVRSAQLHQEHYHDTTLPLLLDSLQKMQEEMISALKGILEEYSEITSLLTDEIVKVHKEIHTSIDQIDPVSEYEHFIEVHRSPETKEPNVEFDLSLLEETENLQANEILWNNLTADSLQAMLKSTSDELGLTQQSLRTKEDLMQDLENKLDESTKTCEKKSDAVLLLSQKQSLEELRQTVQLLRCTEAKLGAQKDLLDHKMQENEGKEPPPMVNYEDDARSVNSMDKGKDRTSKFDTLRHSLAGILRSPKSVLGSSSQFFDVIPTSEKPLGDQEWYHGAIPRTEAQELLKEQGDFLVRESHGKPGEYVLSVFSEGQRRHFIIQFADNQYRFEGTGFPTIPQLIEHHYTSKQVITKKSGVVLLNPVIKDKKWILNHEDVTLGELLGKGNFGEVFKGTLRDKTPVAVKTCKEDLPQELKIKFLSEARILKQYDHANIVKLIGVCTQRQPIYIVMELVSGGDFLSFLRKKKEDLKIKQLVKFSLDAAAGMAYLELKNCIHRDLAARNCLVGESNLLKISDFGMSRQEDDGIYSSSGLKQIPIKWTAPEALNYGKLEGLSFSPISLSKVNRNNSITMFLICSSAGVSGLMKPRLNLLV</sequence>
<dbReference type="Gene3D" id="1.10.510.10">
    <property type="entry name" value="Transferase(Phosphotransferase) domain 1"/>
    <property type="match status" value="1"/>
</dbReference>
<keyword evidence="5 10" id="KW-0418">Kinase</keyword>
<dbReference type="Pfam" id="PF00017">
    <property type="entry name" value="SH2"/>
    <property type="match status" value="1"/>
</dbReference>
<evidence type="ECO:0000256" key="3">
    <source>
        <dbReference type="ARBA" id="ARBA00022707"/>
    </source>
</evidence>
<keyword evidence="10" id="KW-0963">Cytoplasm</keyword>
<keyword evidence="1" id="KW-0597">Phosphoprotein</keyword>
<dbReference type="InterPro" id="IPR035849">
    <property type="entry name" value="Fes/Fps/Fer_SH2"/>
</dbReference>
<dbReference type="InterPro" id="IPR008266">
    <property type="entry name" value="Tyr_kinase_AS"/>
</dbReference>
<dbReference type="Pfam" id="PF07714">
    <property type="entry name" value="PK_Tyr_Ser-Thr"/>
    <property type="match status" value="1"/>
</dbReference>
<evidence type="ECO:0000256" key="13">
    <source>
        <dbReference type="PROSITE-ProRule" id="PRU00191"/>
    </source>
</evidence>
<evidence type="ECO:0000259" key="19">
    <source>
        <dbReference type="PROSITE" id="PS50011"/>
    </source>
</evidence>
<proteinExistence type="inferred from homology"/>
<dbReference type="Proteomes" id="UP000193380">
    <property type="component" value="Unassembled WGS sequence"/>
</dbReference>
<accession>A0A060X881</accession>
<reference evidence="21" key="2">
    <citation type="submission" date="2014-03" db="EMBL/GenBank/DDBJ databases">
        <authorList>
            <person name="Genoscope - CEA"/>
        </authorList>
    </citation>
    <scope>NUCLEOTIDE SEQUENCE</scope>
</reference>
<dbReference type="PaxDb" id="8022-A0A060X881"/>
<dbReference type="SMART" id="SM00219">
    <property type="entry name" value="TyrKc"/>
    <property type="match status" value="1"/>
</dbReference>
<evidence type="ECO:0000313" key="21">
    <source>
        <dbReference type="EMBL" id="CDQ75813.1"/>
    </source>
</evidence>
<protein>
    <recommendedName>
        <fullName evidence="10">Tyrosine-protein kinase</fullName>
        <ecNumber evidence="10">2.7.10.2</ecNumber>
    </recommendedName>
</protein>
<evidence type="ECO:0000256" key="5">
    <source>
        <dbReference type="ARBA" id="ARBA00022777"/>
    </source>
</evidence>
<evidence type="ECO:0000313" key="22">
    <source>
        <dbReference type="Proteomes" id="UP000193380"/>
    </source>
</evidence>
<keyword evidence="6 10" id="KW-0067">ATP-binding</keyword>
<dbReference type="SUPFAM" id="SSF55550">
    <property type="entry name" value="SH2 domain"/>
    <property type="match status" value="1"/>
</dbReference>
<evidence type="ECO:0000256" key="4">
    <source>
        <dbReference type="ARBA" id="ARBA00022741"/>
    </source>
</evidence>
<evidence type="ECO:0000256" key="12">
    <source>
        <dbReference type="PIRSR" id="PIRSR000632-2"/>
    </source>
</evidence>
<dbReference type="InterPro" id="IPR020635">
    <property type="entry name" value="Tyr_kinase_cat_dom"/>
</dbReference>
<evidence type="ECO:0000256" key="8">
    <source>
        <dbReference type="ARBA" id="ARBA00023137"/>
    </source>
</evidence>
<evidence type="ECO:0000256" key="11">
    <source>
        <dbReference type="PIRSR" id="PIRSR000632-1"/>
    </source>
</evidence>
<dbReference type="Gene3D" id="1.10.287.160">
    <property type="entry name" value="HR1 repeat"/>
    <property type="match status" value="1"/>
</dbReference>
<dbReference type="CDD" id="cd10361">
    <property type="entry name" value="SH2_Fps_family"/>
    <property type="match status" value="1"/>
</dbReference>
<dbReference type="GO" id="GO:0004715">
    <property type="term" value="F:non-membrane spanning protein tyrosine kinase activity"/>
    <property type="evidence" value="ECO:0007669"/>
    <property type="project" value="UniProtKB-EC"/>
</dbReference>
<keyword evidence="13" id="KW-0727">SH2 domain</keyword>
<dbReference type="InterPro" id="IPR027267">
    <property type="entry name" value="AH/BAR_dom_sf"/>
</dbReference>
<dbReference type="STRING" id="8022.A0A060X881"/>
<dbReference type="EC" id="2.7.10.2" evidence="10"/>
<dbReference type="InterPro" id="IPR011009">
    <property type="entry name" value="Kinase-like_dom_sf"/>
</dbReference>
<dbReference type="Gene3D" id="1.20.1270.60">
    <property type="entry name" value="Arfaptin homology (AH) domain/BAR domain"/>
    <property type="match status" value="1"/>
</dbReference>
<dbReference type="GO" id="GO:0005856">
    <property type="term" value="C:cytoskeleton"/>
    <property type="evidence" value="ECO:0007669"/>
    <property type="project" value="UniProtKB-SubCell"/>
</dbReference>
<feature type="domain" description="SH2" evidence="18">
    <location>
        <begin position="368"/>
        <end position="458"/>
    </location>
</feature>
<dbReference type="Gene3D" id="3.30.505.10">
    <property type="entry name" value="SH2 domain"/>
    <property type="match status" value="1"/>
</dbReference>
<feature type="region of interest" description="Disordered" evidence="17">
    <location>
        <begin position="295"/>
        <end position="325"/>
    </location>
</feature>
<feature type="domain" description="Protein kinase" evidence="19">
    <location>
        <begin position="471"/>
        <end position="687"/>
    </location>
</feature>
<dbReference type="Gene3D" id="3.30.200.20">
    <property type="entry name" value="Phosphorylase Kinase, domain 1"/>
    <property type="match status" value="1"/>
</dbReference>
<feature type="binding site" evidence="12">
    <location>
        <begin position="477"/>
        <end position="485"/>
    </location>
    <ligand>
        <name>ATP</name>
        <dbReference type="ChEBI" id="CHEBI:30616"/>
    </ligand>
</feature>
<dbReference type="PRINTS" id="PR00109">
    <property type="entry name" value="TYRKINASE"/>
</dbReference>
<dbReference type="FunFam" id="3.30.200.20:FF:000089">
    <property type="entry name" value="Tyrosine-protein kinase"/>
    <property type="match status" value="1"/>
</dbReference>
<evidence type="ECO:0000256" key="16">
    <source>
        <dbReference type="SAM" id="Coils"/>
    </source>
</evidence>
<dbReference type="PIRSF" id="PIRSF000632">
    <property type="entry name" value="TyrPK_fps"/>
    <property type="match status" value="1"/>
</dbReference>
<dbReference type="SMART" id="SM00252">
    <property type="entry name" value="SH2"/>
    <property type="match status" value="1"/>
</dbReference>
<keyword evidence="3" id="KW-0449">Lipoprotein</keyword>
<dbReference type="InterPro" id="IPR036860">
    <property type="entry name" value="SH2_dom_sf"/>
</dbReference>
<reference evidence="21" key="1">
    <citation type="journal article" date="2014" name="Nat. Commun.">
        <title>The rainbow trout genome provides novel insights into evolution after whole-genome duplication in vertebrates.</title>
        <authorList>
            <person name="Berthelot C."/>
            <person name="Brunet F."/>
            <person name="Chalopin D."/>
            <person name="Juanchich A."/>
            <person name="Bernard M."/>
            <person name="Noel B."/>
            <person name="Bento P."/>
            <person name="Da Silva C."/>
            <person name="Labadie K."/>
            <person name="Alberti A."/>
            <person name="Aury J.M."/>
            <person name="Louis A."/>
            <person name="Dehais P."/>
            <person name="Bardou P."/>
            <person name="Montfort J."/>
            <person name="Klopp C."/>
            <person name="Cabau C."/>
            <person name="Gaspin C."/>
            <person name="Thorgaard G.H."/>
            <person name="Boussaha M."/>
            <person name="Quillet E."/>
            <person name="Guyomard R."/>
            <person name="Galiana D."/>
            <person name="Bobe J."/>
            <person name="Volff J.N."/>
            <person name="Genet C."/>
            <person name="Wincker P."/>
            <person name="Jaillon O."/>
            <person name="Roest Crollius H."/>
            <person name="Guiguen Y."/>
        </authorList>
    </citation>
    <scope>NUCLEOTIDE SEQUENCE [LARGE SCALE GENOMIC DNA]</scope>
</reference>
<evidence type="ECO:0000256" key="15">
    <source>
        <dbReference type="PROSITE-ProRule" id="PRU10141"/>
    </source>
</evidence>
<evidence type="ECO:0000256" key="7">
    <source>
        <dbReference type="ARBA" id="ARBA00023054"/>
    </source>
</evidence>
<dbReference type="PANTHER" id="PTHR24418">
    <property type="entry name" value="TYROSINE-PROTEIN KINASE"/>
    <property type="match status" value="1"/>
</dbReference>
<dbReference type="PROSITE" id="PS51741">
    <property type="entry name" value="F_BAR"/>
    <property type="match status" value="1"/>
</dbReference>
<keyword evidence="4 10" id="KW-0547">Nucleotide-binding</keyword>
<evidence type="ECO:0000256" key="10">
    <source>
        <dbReference type="PIRNR" id="PIRNR000632"/>
    </source>
</evidence>
<evidence type="ECO:0000256" key="2">
    <source>
        <dbReference type="ARBA" id="ARBA00022679"/>
    </source>
</evidence>
<evidence type="ECO:0000256" key="14">
    <source>
        <dbReference type="PROSITE-ProRule" id="PRU01077"/>
    </source>
</evidence>
<name>A0A060X881_ONCMY</name>
<dbReference type="PROSITE" id="PS50011">
    <property type="entry name" value="PROTEIN_KINASE_DOM"/>
    <property type="match status" value="1"/>
</dbReference>